<dbReference type="PANTHER" id="PTHR31596:SF9">
    <property type="entry name" value="DUF4460 DOMAIN-CONTAINING PROTEIN"/>
    <property type="match status" value="1"/>
</dbReference>
<dbReference type="EMBL" id="AAFI02000079">
    <property type="protein sequence ID" value="EAL64705.1"/>
    <property type="molecule type" value="Genomic_DNA"/>
</dbReference>
<dbReference type="Pfam" id="PF14687">
    <property type="entry name" value="DUF4460"/>
    <property type="match status" value="1"/>
</dbReference>
<dbReference type="Proteomes" id="UP000002195">
    <property type="component" value="Unassembled WGS sequence"/>
</dbReference>
<proteinExistence type="predicted"/>
<accession>Q54N93</accession>
<name>Q54N93_DICDI</name>
<dbReference type="SMR" id="Q54N93"/>
<reference evidence="4 5" key="1">
    <citation type="journal article" date="2005" name="Nature">
        <title>The genome of the social amoeba Dictyostelium discoideum.</title>
        <authorList>
            <consortium name="The Dictyostelium discoideum Sequencing Consortium"/>
            <person name="Eichinger L."/>
            <person name="Pachebat J.A."/>
            <person name="Glockner G."/>
            <person name="Rajandream M.A."/>
            <person name="Sucgang R."/>
            <person name="Berriman M."/>
            <person name="Song J."/>
            <person name="Olsen R."/>
            <person name="Szafranski K."/>
            <person name="Xu Q."/>
            <person name="Tunggal B."/>
            <person name="Kummerfeld S."/>
            <person name="Madera M."/>
            <person name="Konfortov B.A."/>
            <person name="Rivero F."/>
            <person name="Bankier A.T."/>
            <person name="Lehmann R."/>
            <person name="Hamlin N."/>
            <person name="Davies R."/>
            <person name="Gaudet P."/>
            <person name="Fey P."/>
            <person name="Pilcher K."/>
            <person name="Chen G."/>
            <person name="Saunders D."/>
            <person name="Sodergren E."/>
            <person name="Davis P."/>
            <person name="Kerhornou A."/>
            <person name="Nie X."/>
            <person name="Hall N."/>
            <person name="Anjard C."/>
            <person name="Hemphill L."/>
            <person name="Bason N."/>
            <person name="Farbrother P."/>
            <person name="Desany B."/>
            <person name="Just E."/>
            <person name="Morio T."/>
            <person name="Rost R."/>
            <person name="Churcher C."/>
            <person name="Cooper J."/>
            <person name="Haydock S."/>
            <person name="van Driessche N."/>
            <person name="Cronin A."/>
            <person name="Goodhead I."/>
            <person name="Muzny D."/>
            <person name="Mourier T."/>
            <person name="Pain A."/>
            <person name="Lu M."/>
            <person name="Harper D."/>
            <person name="Lindsay R."/>
            <person name="Hauser H."/>
            <person name="James K."/>
            <person name="Quiles M."/>
            <person name="Madan Babu M."/>
            <person name="Saito T."/>
            <person name="Buchrieser C."/>
            <person name="Wardroper A."/>
            <person name="Felder M."/>
            <person name="Thangavelu M."/>
            <person name="Johnson D."/>
            <person name="Knights A."/>
            <person name="Loulseged H."/>
            <person name="Mungall K."/>
            <person name="Oliver K."/>
            <person name="Price C."/>
            <person name="Quail M.A."/>
            <person name="Urushihara H."/>
            <person name="Hernandez J."/>
            <person name="Rabbinowitsch E."/>
            <person name="Steffen D."/>
            <person name="Sanders M."/>
            <person name="Ma J."/>
            <person name="Kohara Y."/>
            <person name="Sharp S."/>
            <person name="Simmonds M."/>
            <person name="Spiegler S."/>
            <person name="Tivey A."/>
            <person name="Sugano S."/>
            <person name="White B."/>
            <person name="Walker D."/>
            <person name="Woodward J."/>
            <person name="Winckler T."/>
            <person name="Tanaka Y."/>
            <person name="Shaulsky G."/>
            <person name="Schleicher M."/>
            <person name="Weinstock G."/>
            <person name="Rosenthal A."/>
            <person name="Cox E.C."/>
            <person name="Chisholm R.L."/>
            <person name="Gibbs R."/>
            <person name="Loomis W.F."/>
            <person name="Platzer M."/>
            <person name="Kay R.R."/>
            <person name="Williams J."/>
            <person name="Dear P.H."/>
            <person name="Noegel A.A."/>
            <person name="Barrell B."/>
            <person name="Kuspa A."/>
        </authorList>
    </citation>
    <scope>NUCLEOTIDE SEQUENCE [LARGE SCALE GENOMIC DNA]</scope>
    <source>
        <strain evidence="4 5">AX4</strain>
    </source>
</reference>
<dbReference type="GeneID" id="8625096"/>
<comment type="caution">
    <text evidence="4">The sequence shown here is derived from an EMBL/GenBank/DDBJ whole genome shotgun (WGS) entry which is preliminary data.</text>
</comment>
<dbReference type="RefSeq" id="XP_638050.1">
    <property type="nucleotide sequence ID" value="XM_632958.1"/>
</dbReference>
<feature type="domain" description="DUF4461" evidence="3">
    <location>
        <begin position="609"/>
        <end position="720"/>
    </location>
</feature>
<dbReference type="PaxDb" id="44689-DDB0218716"/>
<dbReference type="AlphaFoldDB" id="Q54N93"/>
<evidence type="ECO:0000259" key="2">
    <source>
        <dbReference type="Pfam" id="PF14687"/>
    </source>
</evidence>
<feature type="region of interest" description="Disordered" evidence="1">
    <location>
        <begin position="317"/>
        <end position="337"/>
    </location>
</feature>
<dbReference type="PANTHER" id="PTHR31596">
    <property type="entry name" value="T-CELL ACTIVATION INHIBITOR, MITOCHONDRIAL"/>
    <property type="match status" value="1"/>
</dbReference>
<sequence length="721" mass="85400">MIKKKVIINYNKYIQKIFNNNYQIYRINSLYSNNNRINHNYGNIINENNNIIINYNNFNSFIYNKINYCSTTTSKIIEKQQEINKNNKIALKKFFLKVHPDLFFQFPNIKKTNDKSLSLLHSFLEEIKTERLSRKQYDLQFYYLDNNIYDNENDIPFFNIKFSVNISSSSSSNSFDKIAYHLQDAQEQIQQFFKLLSIKEEFILHSMIGNKSSLSSNNNDINLNNDSLLYFVKNLSNFARETSKNFIDQEREIDLMYTYFYMEHKIRVLFQDHNLALDERKKLLKKLEKLLNKLSPKSFQNIGIVNQIFERDESIENKNKNNNYNNGGRGRKRNDRLESFDLDDDEIDRQGDRYQGFGQRLRNSDQETKQEIMEQFSMFSGSNKNQFSGWQHIKSGYITPESNPKQDDSKLSDRLEGVSVVFSSKLPNGIDSEGRLILNTTKKKQSTLSEWTKTIETFKPSTIIENIKNCKNRQSIEKQLAKYFKVGFIFTDYDKQNQKQYLQLLDRLISIGNFKHQKSIEKSYQQDLKDQEILLKQQLQNNHGIQSFTKDQFINNKDGEKEGGGEEDEDFNIKGLEEISLKILMNDQKTTKPNNTNQKELYWKFDPTLGVINVPLNANYQDIIKFLKLNHESIKIEFERHKINMRNIAQLELTFKRQFRLLTLKKVDQTITLNEMVSCLRRLLFNHQPYLPYFYGMKVIIGRENKINPDGSIVIKWDFEL</sequence>
<dbReference type="eggNOG" id="ENOG502RECQ">
    <property type="taxonomic scope" value="Eukaryota"/>
</dbReference>
<dbReference type="FunCoup" id="Q54N93">
    <property type="interactions" value="35"/>
</dbReference>
<dbReference type="OMA" id="MEHKIRV"/>
<dbReference type="InParanoid" id="Q54N93"/>
<feature type="region of interest" description="Disordered" evidence="1">
    <location>
        <begin position="550"/>
        <end position="569"/>
    </location>
</feature>
<evidence type="ECO:0000313" key="5">
    <source>
        <dbReference type="Proteomes" id="UP000002195"/>
    </source>
</evidence>
<protein>
    <recommendedName>
        <fullName evidence="6">DUF4460 domain-containing protein</fullName>
    </recommendedName>
</protein>
<dbReference type="Pfam" id="PF14688">
    <property type="entry name" value="DUF4461"/>
    <property type="match status" value="1"/>
</dbReference>
<dbReference type="dictyBase" id="DDB_G0285735"/>
<evidence type="ECO:0000259" key="3">
    <source>
        <dbReference type="Pfam" id="PF14688"/>
    </source>
</evidence>
<dbReference type="InterPro" id="IPR028031">
    <property type="entry name" value="DUF4460"/>
</dbReference>
<dbReference type="InterPro" id="IPR027989">
    <property type="entry name" value="DUF4461"/>
</dbReference>
<evidence type="ECO:0000256" key="1">
    <source>
        <dbReference type="SAM" id="MobiDB-lite"/>
    </source>
</evidence>
<dbReference type="GO" id="GO:0005739">
    <property type="term" value="C:mitochondrion"/>
    <property type="evidence" value="ECO:0000318"/>
    <property type="project" value="GO_Central"/>
</dbReference>
<feature type="domain" description="DUF4460" evidence="2">
    <location>
        <begin position="79"/>
        <end position="186"/>
    </location>
</feature>
<dbReference type="HOGENOM" id="CLU_383786_0_0_1"/>
<keyword evidence="5" id="KW-1185">Reference proteome</keyword>
<gene>
    <name evidence="4" type="ORF">DDB_G0285735</name>
</gene>
<evidence type="ECO:0008006" key="6">
    <source>
        <dbReference type="Google" id="ProtNLM"/>
    </source>
</evidence>
<dbReference type="KEGG" id="ddi:DDB_G0285735"/>
<dbReference type="InterPro" id="IPR027986">
    <property type="entry name" value="TCAIM"/>
</dbReference>
<organism evidence="4 5">
    <name type="scientific">Dictyostelium discoideum</name>
    <name type="common">Social amoeba</name>
    <dbReference type="NCBI Taxonomy" id="44689"/>
    <lineage>
        <taxon>Eukaryota</taxon>
        <taxon>Amoebozoa</taxon>
        <taxon>Evosea</taxon>
        <taxon>Eumycetozoa</taxon>
        <taxon>Dictyostelia</taxon>
        <taxon>Dictyosteliales</taxon>
        <taxon>Dictyosteliaceae</taxon>
        <taxon>Dictyostelium</taxon>
    </lineage>
</organism>
<evidence type="ECO:0000313" key="4">
    <source>
        <dbReference type="EMBL" id="EAL64705.1"/>
    </source>
</evidence>
<dbReference type="VEuPathDB" id="AmoebaDB:DDB_G0285735"/>